<evidence type="ECO:0000256" key="1">
    <source>
        <dbReference type="ARBA" id="ARBA00008779"/>
    </source>
</evidence>
<dbReference type="PANTHER" id="PTHR42693">
    <property type="entry name" value="ARYLSULFATASE FAMILY MEMBER"/>
    <property type="match status" value="1"/>
</dbReference>
<evidence type="ECO:0000313" key="6">
    <source>
        <dbReference type="EMBL" id="PNG25576.1"/>
    </source>
</evidence>
<comment type="similarity">
    <text evidence="1">Belongs to the sulfatase family.</text>
</comment>
<organism evidence="6 7">
    <name type="scientific">Methylocella silvestris</name>
    <dbReference type="NCBI Taxonomy" id="199596"/>
    <lineage>
        <taxon>Bacteria</taxon>
        <taxon>Pseudomonadati</taxon>
        <taxon>Pseudomonadota</taxon>
        <taxon>Alphaproteobacteria</taxon>
        <taxon>Hyphomicrobiales</taxon>
        <taxon>Beijerinckiaceae</taxon>
        <taxon>Methylocella</taxon>
    </lineage>
</organism>
<dbReference type="PROSITE" id="PS00149">
    <property type="entry name" value="SULFATASE_2"/>
    <property type="match status" value="1"/>
</dbReference>
<dbReference type="SUPFAM" id="SSF53649">
    <property type="entry name" value="Alkaline phosphatase-like"/>
    <property type="match status" value="1"/>
</dbReference>
<dbReference type="Gene3D" id="3.40.720.10">
    <property type="entry name" value="Alkaline Phosphatase, subunit A"/>
    <property type="match status" value="1"/>
</dbReference>
<dbReference type="InterPro" id="IPR000917">
    <property type="entry name" value="Sulfatase_N"/>
</dbReference>
<evidence type="ECO:0000256" key="4">
    <source>
        <dbReference type="ARBA" id="ARBA00022837"/>
    </source>
</evidence>
<dbReference type="PANTHER" id="PTHR42693:SF33">
    <property type="entry name" value="ARYLSULFATASE"/>
    <property type="match status" value="1"/>
</dbReference>
<name>A0A2J7TFN6_METSI</name>
<comment type="caution">
    <text evidence="6">The sequence shown here is derived from an EMBL/GenBank/DDBJ whole genome shotgun (WGS) entry which is preliminary data.</text>
</comment>
<dbReference type="GO" id="GO:0046872">
    <property type="term" value="F:metal ion binding"/>
    <property type="evidence" value="ECO:0007669"/>
    <property type="project" value="UniProtKB-KW"/>
</dbReference>
<accession>A0A2J7TFN6</accession>
<dbReference type="InterPro" id="IPR050738">
    <property type="entry name" value="Sulfatase"/>
</dbReference>
<dbReference type="Pfam" id="PF00884">
    <property type="entry name" value="Sulfatase"/>
    <property type="match status" value="1"/>
</dbReference>
<dbReference type="AlphaFoldDB" id="A0A2J7TFN6"/>
<keyword evidence="4" id="KW-0106">Calcium</keyword>
<dbReference type="GO" id="GO:0004065">
    <property type="term" value="F:arylsulfatase activity"/>
    <property type="evidence" value="ECO:0007669"/>
    <property type="project" value="TreeGrafter"/>
</dbReference>
<reference evidence="6 7" key="1">
    <citation type="submission" date="2017-10" db="EMBL/GenBank/DDBJ databases">
        <title>Genome announcement of Methylocella silvestris TVC from permafrost.</title>
        <authorList>
            <person name="Wang J."/>
            <person name="Geng K."/>
            <person name="Ul-Haque F."/>
            <person name="Crombie A.T."/>
            <person name="Street L.E."/>
            <person name="Wookey P.A."/>
            <person name="Murrell J.C."/>
            <person name="Pratscher J."/>
        </authorList>
    </citation>
    <scope>NUCLEOTIDE SEQUENCE [LARGE SCALE GENOMIC DNA]</scope>
    <source>
        <strain evidence="6 7">TVC</strain>
    </source>
</reference>
<evidence type="ECO:0000256" key="2">
    <source>
        <dbReference type="ARBA" id="ARBA00022723"/>
    </source>
</evidence>
<proteinExistence type="inferred from homology"/>
<dbReference type="OrthoDB" id="9803751at2"/>
<evidence type="ECO:0000259" key="5">
    <source>
        <dbReference type="Pfam" id="PF00884"/>
    </source>
</evidence>
<dbReference type="CDD" id="cd16025">
    <property type="entry name" value="PAS_like"/>
    <property type="match status" value="1"/>
</dbReference>
<protein>
    <submittedName>
        <fullName evidence="6">Arylsulfatase</fullName>
    </submittedName>
</protein>
<dbReference type="InterPro" id="IPR024607">
    <property type="entry name" value="Sulfatase_CS"/>
</dbReference>
<keyword evidence="3" id="KW-0378">Hydrolase</keyword>
<gene>
    <name evidence="6" type="ORF">CR492_12665</name>
</gene>
<sequence>MMAIGGSLKRVASILCGASLFWGVAGPGHCAGRPNILLILVDDMGYSDLGSYGGEIYTQNIDELAAQGFRFTNFHTSAFCAPTRSMLLTGQDNHKAGLGNMSELLADNQRGQPGYEGFLNGQPTIAALLRADGYHTYMAGKWHLGKSADKLPVAQGFEESVVLAEGGGDNFENKSYTPGYASLHYYEGAKPIDLPKDFYSTQFYTDKMLGYIDAHANDGSPFFGYLAFQAVHQPHQAPTDFIERYAHVYDAGWTAIGDVRRRRQLEIGLLPPGAREPTPAGPDWSALSDDEKRMAAKRMAVYAGMVEYVDMSVGRIVEHLRAKNLLDDTIILFLSDNGGESAELMKMFPDYYAKNFDLSYERLGQKGSYSEYGPGWASVSMTPFSNFKGSAAEGGVRAPLIIRYPQKFAVGRTSGAFLSVADITPTLLELAGARAPSADPKAFLGVSMVPLLTQKADDLRAGATFAQEVAGGAAVYGGDYKLVRNAPPFGDFKWRLYDLKKDPTESIDLSGQDPQRVDALRAAYADYVRANGVVEVPDDYAVDAQLKKNMQRGK</sequence>
<feature type="domain" description="Sulfatase N-terminal" evidence="5">
    <location>
        <begin position="34"/>
        <end position="433"/>
    </location>
</feature>
<dbReference type="InterPro" id="IPR017850">
    <property type="entry name" value="Alkaline_phosphatase_core_sf"/>
</dbReference>
<evidence type="ECO:0000256" key="3">
    <source>
        <dbReference type="ARBA" id="ARBA00022801"/>
    </source>
</evidence>
<dbReference type="Gene3D" id="3.30.1120.10">
    <property type="match status" value="1"/>
</dbReference>
<dbReference type="Proteomes" id="UP000236286">
    <property type="component" value="Unassembled WGS sequence"/>
</dbReference>
<evidence type="ECO:0000313" key="7">
    <source>
        <dbReference type="Proteomes" id="UP000236286"/>
    </source>
</evidence>
<keyword evidence="2" id="KW-0479">Metal-binding</keyword>
<dbReference type="EMBL" id="PDZR01000014">
    <property type="protein sequence ID" value="PNG25576.1"/>
    <property type="molecule type" value="Genomic_DNA"/>
</dbReference>